<evidence type="ECO:0000256" key="1">
    <source>
        <dbReference type="SAM" id="Phobius"/>
    </source>
</evidence>
<proteinExistence type="predicted"/>
<comment type="caution">
    <text evidence="2">The sequence shown here is derived from an EMBL/GenBank/DDBJ whole genome shotgun (WGS) entry which is preliminary data.</text>
</comment>
<reference evidence="2" key="1">
    <citation type="submission" date="2020-11" db="EMBL/GenBank/DDBJ databases">
        <title>Isolation and identification of active actinomycetes.</title>
        <authorList>
            <person name="Sun X."/>
        </authorList>
    </citation>
    <scope>NUCLEOTIDE SEQUENCE</scope>
    <source>
        <strain evidence="2">NEAU-A11</strain>
    </source>
</reference>
<dbReference type="AlphaFoldDB" id="A0A931G054"/>
<accession>A0A931G054</accession>
<keyword evidence="3" id="KW-1185">Reference proteome</keyword>
<protein>
    <submittedName>
        <fullName evidence="2">Uncharacterized protein</fullName>
    </submittedName>
</protein>
<keyword evidence="1" id="KW-0472">Membrane</keyword>
<organism evidence="2 3">
    <name type="scientific">Actinoplanes aureus</name>
    <dbReference type="NCBI Taxonomy" id="2792083"/>
    <lineage>
        <taxon>Bacteria</taxon>
        <taxon>Bacillati</taxon>
        <taxon>Actinomycetota</taxon>
        <taxon>Actinomycetes</taxon>
        <taxon>Micromonosporales</taxon>
        <taxon>Micromonosporaceae</taxon>
        <taxon>Actinoplanes</taxon>
    </lineage>
</organism>
<dbReference type="RefSeq" id="WP_196417275.1">
    <property type="nucleotide sequence ID" value="NZ_JADQTO010000015.1"/>
</dbReference>
<sequence length="59" mass="5930">MMPLLTVRTTVILLVALVVGVLAGVLSYLADRSLPGAVLWGGGAAGAAVALFHSLIGRT</sequence>
<keyword evidence="1" id="KW-0812">Transmembrane</keyword>
<keyword evidence="1" id="KW-1133">Transmembrane helix</keyword>
<evidence type="ECO:0000313" key="3">
    <source>
        <dbReference type="Proteomes" id="UP000598146"/>
    </source>
</evidence>
<gene>
    <name evidence="2" type="ORF">I4J89_29005</name>
</gene>
<dbReference type="EMBL" id="JADQTO010000015">
    <property type="protein sequence ID" value="MBG0565500.1"/>
    <property type="molecule type" value="Genomic_DNA"/>
</dbReference>
<evidence type="ECO:0000313" key="2">
    <source>
        <dbReference type="EMBL" id="MBG0565500.1"/>
    </source>
</evidence>
<dbReference type="Proteomes" id="UP000598146">
    <property type="component" value="Unassembled WGS sequence"/>
</dbReference>
<name>A0A931G054_9ACTN</name>
<feature type="transmembrane region" description="Helical" evidence="1">
    <location>
        <begin position="37"/>
        <end position="56"/>
    </location>
</feature>